<keyword evidence="4" id="KW-0274">FAD</keyword>
<dbReference type="PRINTS" id="PR01001">
    <property type="entry name" value="FADG3PDH"/>
</dbReference>
<evidence type="ECO:0000313" key="9">
    <source>
        <dbReference type="EMBL" id="PRC91651.1"/>
    </source>
</evidence>
<dbReference type="EC" id="1.1.5.3" evidence="6"/>
<feature type="domain" description="Alpha-glycerophosphate oxidase C-terminal" evidence="8">
    <location>
        <begin position="388"/>
        <end position="496"/>
    </location>
</feature>
<name>A0A2S9GVB8_9BURK</name>
<dbReference type="GO" id="GO:0046168">
    <property type="term" value="P:glycerol-3-phosphate catabolic process"/>
    <property type="evidence" value="ECO:0007669"/>
    <property type="project" value="TreeGrafter"/>
</dbReference>
<dbReference type="InterPro" id="IPR038299">
    <property type="entry name" value="DAO_C_sf"/>
</dbReference>
<sequence>MNKQVDMLVVGGGINGVGIARDAAGRGLSVLLCEKDDLASHTSSASTKLIHGGLRYLEYYEFGLVRKALQEREVLLRAAPHIISPLRFVMPHVAHLRPAWMIRIGLFFYDHLSKRNILPGSRGINLKKHPAGAPLHDNFTKGFVYSDAWVDDARLVVLNAKDAQERGATILTRTKLVSAKPDAQGWHAELLNAQQKTIHIHARCIVNATGPWASALLNNAIHSDALTPRNEVRLVKGSHIVTKKLFEHDHAYIFQNPDKRIIFAIPYLDQFTLIGTTDLEYKEDPNHVTITEDEITYLCESANTYFKQSIHPSDVVWSYSGVRPLLEQEDAANPSAVTRDYQLELDTPHKLAVVLSVFGGKITTFRRLAEEAVNLLTPSLGIQQPDWTATATLPGGDIPHADFPTFCSEFQQQHAWLPVQLAKRYAHNYGTRATQLLNGAVNMAGLGEQLSPGLFELEAHYLVKHEWAQQVDDILWRRTKLGLAATPESIQRLQQWLDHAVTTIHTEAETHGK</sequence>
<keyword evidence="3 6" id="KW-0285">Flavoprotein</keyword>
<evidence type="ECO:0000259" key="7">
    <source>
        <dbReference type="Pfam" id="PF01266"/>
    </source>
</evidence>
<dbReference type="Gene3D" id="3.50.50.60">
    <property type="entry name" value="FAD/NAD(P)-binding domain"/>
    <property type="match status" value="1"/>
</dbReference>
<dbReference type="NCBIfam" id="NF008899">
    <property type="entry name" value="PRK12266.1"/>
    <property type="match status" value="1"/>
</dbReference>
<evidence type="ECO:0000256" key="4">
    <source>
        <dbReference type="ARBA" id="ARBA00022827"/>
    </source>
</evidence>
<feature type="domain" description="FAD dependent oxidoreductase" evidence="7">
    <location>
        <begin position="6"/>
        <end position="327"/>
    </location>
</feature>
<keyword evidence="10" id="KW-1185">Reference proteome</keyword>
<evidence type="ECO:0000256" key="6">
    <source>
        <dbReference type="RuleBase" id="RU361217"/>
    </source>
</evidence>
<dbReference type="OrthoDB" id="9766796at2"/>
<evidence type="ECO:0000256" key="5">
    <source>
        <dbReference type="ARBA" id="ARBA00023002"/>
    </source>
</evidence>
<dbReference type="NCBIfam" id="NF009906">
    <property type="entry name" value="PRK13369.1"/>
    <property type="match status" value="1"/>
</dbReference>
<reference evidence="9 10" key="1">
    <citation type="submission" date="2018-02" db="EMBL/GenBank/DDBJ databases">
        <title>Solimicrobium silvestre gen. nov., sp. nov., isolated from alpine forest soil.</title>
        <authorList>
            <person name="Margesin R."/>
            <person name="Albuquerque L."/>
            <person name="Zhang D.-C."/>
            <person name="Froufe H.J.C."/>
            <person name="Severino R."/>
            <person name="Roxo I."/>
            <person name="Egas C."/>
            <person name="Da Costa M.S."/>
        </authorList>
    </citation>
    <scope>NUCLEOTIDE SEQUENCE [LARGE SCALE GENOMIC DNA]</scope>
    <source>
        <strain evidence="9 10">S20-91</strain>
    </source>
</reference>
<dbReference type="InterPro" id="IPR000447">
    <property type="entry name" value="G3P_DH_FAD-dep"/>
</dbReference>
<evidence type="ECO:0000256" key="2">
    <source>
        <dbReference type="ARBA" id="ARBA00007330"/>
    </source>
</evidence>
<dbReference type="InterPro" id="IPR031656">
    <property type="entry name" value="DAO_C"/>
</dbReference>
<evidence type="ECO:0000256" key="3">
    <source>
        <dbReference type="ARBA" id="ARBA00022630"/>
    </source>
</evidence>
<dbReference type="EMBL" id="PUGF01000020">
    <property type="protein sequence ID" value="PRC91651.1"/>
    <property type="molecule type" value="Genomic_DNA"/>
</dbReference>
<comment type="similarity">
    <text evidence="2 6">Belongs to the FAD-dependent glycerol-3-phosphate dehydrogenase family.</text>
</comment>
<dbReference type="SUPFAM" id="SSF51905">
    <property type="entry name" value="FAD/NAD(P)-binding domain"/>
    <property type="match status" value="1"/>
</dbReference>
<dbReference type="GO" id="GO:0004368">
    <property type="term" value="F:glycerol-3-phosphate dehydrogenase (quinone) activity"/>
    <property type="evidence" value="ECO:0007669"/>
    <property type="project" value="UniProtKB-EC"/>
</dbReference>
<evidence type="ECO:0000313" key="10">
    <source>
        <dbReference type="Proteomes" id="UP000237839"/>
    </source>
</evidence>
<dbReference type="Pfam" id="PF01266">
    <property type="entry name" value="DAO"/>
    <property type="match status" value="1"/>
</dbReference>
<comment type="cofactor">
    <cofactor evidence="1 6">
        <name>FAD</name>
        <dbReference type="ChEBI" id="CHEBI:57692"/>
    </cofactor>
</comment>
<dbReference type="Gene3D" id="6.10.250.1890">
    <property type="match status" value="1"/>
</dbReference>
<dbReference type="PROSITE" id="PS00977">
    <property type="entry name" value="FAD_G3PDH_1"/>
    <property type="match status" value="1"/>
</dbReference>
<dbReference type="Proteomes" id="UP000237839">
    <property type="component" value="Unassembled WGS sequence"/>
</dbReference>
<dbReference type="AlphaFoldDB" id="A0A2S9GVB8"/>
<comment type="caution">
    <text evidence="9">The sequence shown here is derived from an EMBL/GenBank/DDBJ whole genome shotgun (WGS) entry which is preliminary data.</text>
</comment>
<evidence type="ECO:0000259" key="8">
    <source>
        <dbReference type="Pfam" id="PF16901"/>
    </source>
</evidence>
<keyword evidence="5 6" id="KW-0560">Oxidoreductase</keyword>
<dbReference type="InterPro" id="IPR006076">
    <property type="entry name" value="FAD-dep_OxRdtase"/>
</dbReference>
<dbReference type="PANTHER" id="PTHR11985">
    <property type="entry name" value="GLYCEROL-3-PHOSPHATE DEHYDROGENASE"/>
    <property type="match status" value="1"/>
</dbReference>
<evidence type="ECO:0000256" key="1">
    <source>
        <dbReference type="ARBA" id="ARBA00001974"/>
    </source>
</evidence>
<organism evidence="9 10">
    <name type="scientific">Solimicrobium silvestre</name>
    <dbReference type="NCBI Taxonomy" id="2099400"/>
    <lineage>
        <taxon>Bacteria</taxon>
        <taxon>Pseudomonadati</taxon>
        <taxon>Pseudomonadota</taxon>
        <taxon>Betaproteobacteria</taxon>
        <taxon>Burkholderiales</taxon>
        <taxon>Oxalobacteraceae</taxon>
        <taxon>Solimicrobium</taxon>
    </lineage>
</organism>
<accession>A0A2S9GVB8</accession>
<dbReference type="Pfam" id="PF16901">
    <property type="entry name" value="DAO_C"/>
    <property type="match status" value="1"/>
</dbReference>
<dbReference type="Gene3D" id="1.10.8.870">
    <property type="entry name" value="Alpha-glycerophosphate oxidase, cap domain"/>
    <property type="match status" value="1"/>
</dbReference>
<dbReference type="PANTHER" id="PTHR11985:SF15">
    <property type="entry name" value="GLYCEROL-3-PHOSPHATE DEHYDROGENASE, MITOCHONDRIAL"/>
    <property type="match status" value="1"/>
</dbReference>
<proteinExistence type="inferred from homology"/>
<comment type="catalytic activity">
    <reaction evidence="6">
        <text>a quinone + sn-glycerol 3-phosphate = dihydroxyacetone phosphate + a quinol</text>
        <dbReference type="Rhea" id="RHEA:18977"/>
        <dbReference type="ChEBI" id="CHEBI:24646"/>
        <dbReference type="ChEBI" id="CHEBI:57597"/>
        <dbReference type="ChEBI" id="CHEBI:57642"/>
        <dbReference type="ChEBI" id="CHEBI:132124"/>
        <dbReference type="EC" id="1.1.5.3"/>
    </reaction>
</comment>
<protein>
    <recommendedName>
        <fullName evidence="6">Glycerol-3-phosphate dehydrogenase</fullName>
        <ecNumber evidence="6">1.1.5.3</ecNumber>
    </recommendedName>
</protein>
<dbReference type="Gene3D" id="3.30.9.10">
    <property type="entry name" value="D-Amino Acid Oxidase, subunit A, domain 2"/>
    <property type="match status" value="1"/>
</dbReference>
<gene>
    <name evidence="9" type="ORF">S2091_3589</name>
</gene>
<dbReference type="InterPro" id="IPR036188">
    <property type="entry name" value="FAD/NAD-bd_sf"/>
</dbReference>
<dbReference type="GO" id="GO:0009331">
    <property type="term" value="C:glycerol-3-phosphate dehydrogenase (FAD) complex"/>
    <property type="evidence" value="ECO:0007669"/>
    <property type="project" value="UniProtKB-UniRule"/>
</dbReference>